<protein>
    <submittedName>
        <fullName evidence="2">Membrane protein</fullName>
    </submittedName>
</protein>
<feature type="transmembrane region" description="Helical" evidence="1">
    <location>
        <begin position="61"/>
        <end position="81"/>
    </location>
</feature>
<dbReference type="eggNOG" id="ENOG5032X3Q">
    <property type="taxonomic scope" value="Bacteria"/>
</dbReference>
<dbReference type="Proteomes" id="UP000027822">
    <property type="component" value="Unassembled WGS sequence"/>
</dbReference>
<keyword evidence="3" id="KW-1185">Reference proteome</keyword>
<dbReference type="RefSeq" id="WP_034639690.1">
    <property type="nucleotide sequence ID" value="NZ_CBCSJC010000009.1"/>
</dbReference>
<evidence type="ECO:0000313" key="3">
    <source>
        <dbReference type="Proteomes" id="UP000027822"/>
    </source>
</evidence>
<dbReference type="AlphaFoldDB" id="A0A073JXE8"/>
<proteinExistence type="predicted"/>
<feature type="transmembrane region" description="Helical" evidence="1">
    <location>
        <begin position="34"/>
        <end position="55"/>
    </location>
</feature>
<dbReference type="InterPro" id="IPR025618">
    <property type="entry name" value="YtpI"/>
</dbReference>
<feature type="transmembrane region" description="Helical" evidence="1">
    <location>
        <begin position="6"/>
        <end position="22"/>
    </location>
</feature>
<reference evidence="2 3" key="1">
    <citation type="submission" date="2014-06" db="EMBL/GenBank/DDBJ databases">
        <title>Draft genome sequence of Bacillus manliponensis JCM 15802 (MCCC 1A00708).</title>
        <authorList>
            <person name="Lai Q."/>
            <person name="Liu Y."/>
            <person name="Shao Z."/>
        </authorList>
    </citation>
    <scope>NUCLEOTIDE SEQUENCE [LARGE SCALE GENOMIC DNA]</scope>
    <source>
        <strain evidence="2 3">JCM 15802</strain>
    </source>
</reference>
<organism evidence="2 3">
    <name type="scientific">Bacillus manliponensis</name>
    <dbReference type="NCBI Taxonomy" id="574376"/>
    <lineage>
        <taxon>Bacteria</taxon>
        <taxon>Bacillati</taxon>
        <taxon>Bacillota</taxon>
        <taxon>Bacilli</taxon>
        <taxon>Bacillales</taxon>
        <taxon>Bacillaceae</taxon>
        <taxon>Bacillus</taxon>
        <taxon>Bacillus cereus group</taxon>
    </lineage>
</organism>
<keyword evidence="1" id="KW-0812">Transmembrane</keyword>
<dbReference type="EMBL" id="JOTN01000010">
    <property type="protein sequence ID" value="KEK18930.1"/>
    <property type="molecule type" value="Genomic_DNA"/>
</dbReference>
<keyword evidence="1" id="KW-0472">Membrane</keyword>
<comment type="caution">
    <text evidence="2">The sequence shown here is derived from an EMBL/GenBank/DDBJ whole genome shotgun (WGS) entry which is preliminary data.</text>
</comment>
<sequence>MPVLVFCIIVTFMFYLFYKTKFFRTHRPMEKGWLASKSAIALGLFVALFGLNQFFMDISTVRIIVGGLFVLIGGASIYNGVRQYKHFLPLAIEEAETYKKA</sequence>
<evidence type="ECO:0000313" key="2">
    <source>
        <dbReference type="EMBL" id="KEK18930.1"/>
    </source>
</evidence>
<name>A0A073JXE8_9BACI</name>
<dbReference type="STRING" id="574376.BAMA_02325"/>
<gene>
    <name evidence="2" type="ORF">BAMA_02325</name>
</gene>
<accession>A0A073JXE8</accession>
<evidence type="ECO:0000256" key="1">
    <source>
        <dbReference type="SAM" id="Phobius"/>
    </source>
</evidence>
<dbReference type="OrthoDB" id="2453019at2"/>
<keyword evidence="1" id="KW-1133">Transmembrane helix</keyword>
<dbReference type="Pfam" id="PF14007">
    <property type="entry name" value="YtpI"/>
    <property type="match status" value="1"/>
</dbReference>